<dbReference type="RefSeq" id="WP_148777115.1">
    <property type="nucleotide sequence ID" value="NZ_VSSS01000062.1"/>
</dbReference>
<dbReference type="AlphaFoldDB" id="A0A5D3K4S0"/>
<gene>
    <name evidence="2" type="ORF">FXB40_36465</name>
</gene>
<reference evidence="2 3" key="1">
    <citation type="submission" date="2019-08" db="EMBL/GenBank/DDBJ databases">
        <title>Bradyrhizobium hipponensis sp. nov., a rhizobium isolated from a Lupinus angustifolius root nodule in Tunisia.</title>
        <authorList>
            <person name="Off K."/>
            <person name="Rejili M."/>
            <person name="Mars M."/>
            <person name="Brachmann A."/>
            <person name="Marin M."/>
        </authorList>
    </citation>
    <scope>NUCLEOTIDE SEQUENCE [LARGE SCALE GENOMIC DNA]</scope>
    <source>
        <strain evidence="2 3">CTAW71</strain>
    </source>
</reference>
<evidence type="ECO:0000313" key="3">
    <source>
        <dbReference type="Proteomes" id="UP000324758"/>
    </source>
</evidence>
<accession>A0A5D3K4S0</accession>
<comment type="caution">
    <text evidence="2">The sequence shown here is derived from an EMBL/GenBank/DDBJ whole genome shotgun (WGS) entry which is preliminary data.</text>
</comment>
<evidence type="ECO:0000313" key="2">
    <source>
        <dbReference type="EMBL" id="TYL89098.1"/>
    </source>
</evidence>
<name>A0A5D3K4S0_9BRAD</name>
<keyword evidence="3" id="KW-1185">Reference proteome</keyword>
<feature type="region of interest" description="Disordered" evidence="1">
    <location>
        <begin position="1"/>
        <end position="32"/>
    </location>
</feature>
<dbReference type="EMBL" id="VSSS01000062">
    <property type="protein sequence ID" value="TYL89098.1"/>
    <property type="molecule type" value="Genomic_DNA"/>
</dbReference>
<dbReference type="Proteomes" id="UP000324758">
    <property type="component" value="Unassembled WGS sequence"/>
</dbReference>
<protein>
    <submittedName>
        <fullName evidence="2">Uncharacterized protein</fullName>
    </submittedName>
</protein>
<sequence length="174" mass="19526">MPPNNPLYPPDFRAAPIFPSTRKRRRNPRTVSMPERVGPFARLVFAEMARQRVTYDSLEERSGVRRATLKAWRKKNRPGLESIEAALATLGFGLVPVAALEALDHPELAGQLTALALKMRMNIPQTWAALIDIGIEQKLLRMRADERAAILAEHESRLAGIAANDNQKRRRKAA</sequence>
<dbReference type="OrthoDB" id="8235197at2"/>
<proteinExistence type="predicted"/>
<evidence type="ECO:0000256" key="1">
    <source>
        <dbReference type="SAM" id="MobiDB-lite"/>
    </source>
</evidence>
<organism evidence="2 3">
    <name type="scientific">Bradyrhizobium rifense</name>
    <dbReference type="NCBI Taxonomy" id="515499"/>
    <lineage>
        <taxon>Bacteria</taxon>
        <taxon>Pseudomonadati</taxon>
        <taxon>Pseudomonadota</taxon>
        <taxon>Alphaproteobacteria</taxon>
        <taxon>Hyphomicrobiales</taxon>
        <taxon>Nitrobacteraceae</taxon>
        <taxon>Bradyrhizobium</taxon>
    </lineage>
</organism>